<proteinExistence type="predicted"/>
<dbReference type="KEGG" id="ocm:CBP12_06770"/>
<name>A0A1Y0CX54_9GAMM</name>
<reference evidence="2" key="1">
    <citation type="submission" date="2017-05" db="EMBL/GenBank/DDBJ databases">
        <authorList>
            <person name="Sung H."/>
        </authorList>
    </citation>
    <scope>NUCLEOTIDE SEQUENCE [LARGE SCALE GENOMIC DNA]</scope>
    <source>
        <strain evidence="2">AMac2203</strain>
    </source>
</reference>
<evidence type="ECO:0000313" key="1">
    <source>
        <dbReference type="EMBL" id="ART79892.1"/>
    </source>
</evidence>
<dbReference type="AlphaFoldDB" id="A0A1Y0CX54"/>
<dbReference type="RefSeq" id="WP_086963765.1">
    <property type="nucleotide sequence ID" value="NZ_CP021376.1"/>
</dbReference>
<dbReference type="OrthoDB" id="5413327at2"/>
<keyword evidence="2" id="KW-1185">Reference proteome</keyword>
<accession>A0A1Y0CX54</accession>
<protein>
    <submittedName>
        <fullName evidence="1">Uncharacterized protein</fullName>
    </submittedName>
</protein>
<evidence type="ECO:0000313" key="2">
    <source>
        <dbReference type="Proteomes" id="UP000243793"/>
    </source>
</evidence>
<dbReference type="EMBL" id="CP021376">
    <property type="protein sequence ID" value="ART79892.1"/>
    <property type="molecule type" value="Genomic_DNA"/>
</dbReference>
<organism evidence="1 2">
    <name type="scientific">Oceanisphaera avium</name>
    <dbReference type="NCBI Taxonomy" id="1903694"/>
    <lineage>
        <taxon>Bacteria</taxon>
        <taxon>Pseudomonadati</taxon>
        <taxon>Pseudomonadota</taxon>
        <taxon>Gammaproteobacteria</taxon>
        <taxon>Aeromonadales</taxon>
        <taxon>Aeromonadaceae</taxon>
        <taxon>Oceanisphaera</taxon>
    </lineage>
</organism>
<gene>
    <name evidence="1" type="ORF">CBP12_06770</name>
</gene>
<sequence>MKAKLELFPQPRSSYEGGQRRSCLVKHRNEEGVSFEHTVWFDYPSLLVLPEDSDADAYLICALLPAMHLGADIIIYGAVCQHLLANLSEWQQVWHAWCPELYTLVNITATEQRLPQMALTGAIVAFSGGTDAQFTTYRHATAQAGYATQQLKGGVLVHGFDIELSDESGFAGAAHKARTTLSDLTINLIAVKTNIRECWDIYWPHYYGSAVASVLSSLKNLAGSGLIGSGPAYNALFTPCGSHPITDPLLSSSSFKIVHDGAGFSRSQKIALLAKWPTGINNLRVCWTGLQRDRNCGRCEKCIRTQLNFLLAGIENPPCFSSPLTLASFKSLVLHSDGARAEWNLIYQQIKESGVGVQWLKEIEQVIKRKTFSPINSLLPKGSRRRDWAKQMIAGYRK</sequence>
<dbReference type="Proteomes" id="UP000243793">
    <property type="component" value="Chromosome"/>
</dbReference>